<evidence type="ECO:0000256" key="1">
    <source>
        <dbReference type="SAM" id="Phobius"/>
    </source>
</evidence>
<gene>
    <name evidence="2" type="ORF">SAMN05444422_103486</name>
</gene>
<reference evidence="3" key="1">
    <citation type="submission" date="2016-10" db="EMBL/GenBank/DDBJ databases">
        <authorList>
            <person name="Varghese N."/>
            <person name="Submissions S."/>
        </authorList>
    </citation>
    <scope>NUCLEOTIDE SEQUENCE [LARGE SCALE GENOMIC DNA]</scope>
    <source>
        <strain evidence="3">DSM 13078</strain>
    </source>
</reference>
<feature type="transmembrane region" description="Helical" evidence="1">
    <location>
        <begin position="6"/>
        <end position="26"/>
    </location>
</feature>
<evidence type="ECO:0000313" key="2">
    <source>
        <dbReference type="EMBL" id="SFC01283.1"/>
    </source>
</evidence>
<keyword evidence="1" id="KW-1133">Transmembrane helix</keyword>
<dbReference type="RefSeq" id="WP_089787202.1">
    <property type="nucleotide sequence ID" value="NZ_FOKW01000003.1"/>
</dbReference>
<protein>
    <submittedName>
        <fullName evidence="2">Uncharacterized protein</fullName>
    </submittedName>
</protein>
<dbReference type="AlphaFoldDB" id="A0A1I1FW58"/>
<dbReference type="Proteomes" id="UP000199161">
    <property type="component" value="Unassembled WGS sequence"/>
</dbReference>
<accession>A0A1I1FW58</accession>
<organism evidence="2 3">
    <name type="scientific">Natronobacterium haloterrestre</name>
    <name type="common">Halobiforma haloterrestris</name>
    <dbReference type="NCBI Taxonomy" id="148448"/>
    <lineage>
        <taxon>Archaea</taxon>
        <taxon>Methanobacteriati</taxon>
        <taxon>Methanobacteriota</taxon>
        <taxon>Stenosarchaea group</taxon>
        <taxon>Halobacteria</taxon>
        <taxon>Halobacteriales</taxon>
        <taxon>Natrialbaceae</taxon>
        <taxon>Natronobacterium</taxon>
    </lineage>
</organism>
<name>A0A1I1FW58_NATHA</name>
<feature type="transmembrane region" description="Helical" evidence="1">
    <location>
        <begin position="38"/>
        <end position="56"/>
    </location>
</feature>
<proteinExistence type="predicted"/>
<keyword evidence="1" id="KW-0472">Membrane</keyword>
<evidence type="ECO:0000313" key="3">
    <source>
        <dbReference type="Proteomes" id="UP000199161"/>
    </source>
</evidence>
<keyword evidence="1" id="KW-0812">Transmembrane</keyword>
<keyword evidence="3" id="KW-1185">Reference proteome</keyword>
<dbReference type="EMBL" id="FOKW01000003">
    <property type="protein sequence ID" value="SFC01283.1"/>
    <property type="molecule type" value="Genomic_DNA"/>
</dbReference>
<sequence length="69" mass="7490">MDREGFVKLAVVAFGIVFLSFVLRGVGQILVGFETARLLSAPVAVGGFLLLVYLFVRATFDAIGVWEVK</sequence>
<dbReference type="OrthoDB" id="174349at2157"/>